<keyword evidence="1" id="KW-0238">DNA-binding</keyword>
<protein>
    <submittedName>
        <fullName evidence="3">MerR family transcriptional regulator</fullName>
    </submittedName>
</protein>
<dbReference type="InterPro" id="IPR047057">
    <property type="entry name" value="MerR_fam"/>
</dbReference>
<dbReference type="InterPro" id="IPR009061">
    <property type="entry name" value="DNA-bd_dom_put_sf"/>
</dbReference>
<dbReference type="GO" id="GO:0003677">
    <property type="term" value="F:DNA binding"/>
    <property type="evidence" value="ECO:0007669"/>
    <property type="project" value="UniProtKB-KW"/>
</dbReference>
<evidence type="ECO:0000256" key="1">
    <source>
        <dbReference type="ARBA" id="ARBA00023125"/>
    </source>
</evidence>
<dbReference type="SMART" id="SM00422">
    <property type="entry name" value="HTH_MERR"/>
    <property type="match status" value="1"/>
</dbReference>
<dbReference type="Proteomes" id="UP000598146">
    <property type="component" value="Unassembled WGS sequence"/>
</dbReference>
<sequence>MTSRGIESMTIGEFGRRSGLSIKALRLYAVSGLLPPAEVDAASSYRRYTADQLERAARISLLRRLGMPLAVIAEVIDLSEEEAGRRLDRWWATEEAAIAARRESYIWLRTRWVHGGEPEQTYSVRVELRAARKVATIQTVVDQQSLVTAMGSAEWEIRRHLEEQGAATTGEHWVVYPHPVTPDSETAIEVCVPYSGSVEPVERITLRREPERLVAFAVVTRDDCFYPRITQAYEAVWEFVTTAGHLLSGPPREIYLDSWDRLAGTDPFALVAQPIEG</sequence>
<dbReference type="InterPro" id="IPR011256">
    <property type="entry name" value="Reg_factor_effector_dom_sf"/>
</dbReference>
<gene>
    <name evidence="3" type="ORF">I4J89_00900</name>
</gene>
<keyword evidence="4" id="KW-1185">Reference proteome</keyword>
<dbReference type="GO" id="GO:0003700">
    <property type="term" value="F:DNA-binding transcription factor activity"/>
    <property type="evidence" value="ECO:0007669"/>
    <property type="project" value="InterPro"/>
</dbReference>
<evidence type="ECO:0000313" key="4">
    <source>
        <dbReference type="Proteomes" id="UP000598146"/>
    </source>
</evidence>
<accession>A0A931C0H0</accession>
<comment type="caution">
    <text evidence="3">The sequence shown here is derived from an EMBL/GenBank/DDBJ whole genome shotgun (WGS) entry which is preliminary data.</text>
</comment>
<evidence type="ECO:0000259" key="2">
    <source>
        <dbReference type="PROSITE" id="PS50937"/>
    </source>
</evidence>
<feature type="domain" description="HTH merR-type" evidence="2">
    <location>
        <begin position="8"/>
        <end position="78"/>
    </location>
</feature>
<dbReference type="PANTHER" id="PTHR30204:SF97">
    <property type="entry name" value="MERR FAMILY REGULATORY PROTEIN"/>
    <property type="match status" value="1"/>
</dbReference>
<dbReference type="EMBL" id="JADQTO010000001">
    <property type="protein sequence ID" value="MBG0560029.1"/>
    <property type="molecule type" value="Genomic_DNA"/>
</dbReference>
<dbReference type="RefSeq" id="WP_196411845.1">
    <property type="nucleotide sequence ID" value="NZ_JADQTO010000001.1"/>
</dbReference>
<name>A0A931C0H0_9ACTN</name>
<dbReference type="InterPro" id="IPR000551">
    <property type="entry name" value="MerR-type_HTH_dom"/>
</dbReference>
<reference evidence="3" key="1">
    <citation type="submission" date="2020-11" db="EMBL/GenBank/DDBJ databases">
        <title>Isolation and identification of active actinomycetes.</title>
        <authorList>
            <person name="Sun X."/>
        </authorList>
    </citation>
    <scope>NUCLEOTIDE SEQUENCE</scope>
    <source>
        <strain evidence="3">NEAU-A11</strain>
    </source>
</reference>
<dbReference type="SUPFAM" id="SSF46955">
    <property type="entry name" value="Putative DNA-binding domain"/>
    <property type="match status" value="1"/>
</dbReference>
<dbReference type="Gene3D" id="1.10.1660.10">
    <property type="match status" value="1"/>
</dbReference>
<organism evidence="3 4">
    <name type="scientific">Actinoplanes aureus</name>
    <dbReference type="NCBI Taxonomy" id="2792083"/>
    <lineage>
        <taxon>Bacteria</taxon>
        <taxon>Bacillati</taxon>
        <taxon>Actinomycetota</taxon>
        <taxon>Actinomycetes</taxon>
        <taxon>Micromonosporales</taxon>
        <taxon>Micromonosporaceae</taxon>
        <taxon>Actinoplanes</taxon>
    </lineage>
</organism>
<dbReference type="Gene3D" id="3.20.80.10">
    <property type="entry name" value="Regulatory factor, effector binding domain"/>
    <property type="match status" value="1"/>
</dbReference>
<evidence type="ECO:0000313" key="3">
    <source>
        <dbReference type="EMBL" id="MBG0560029.1"/>
    </source>
</evidence>
<proteinExistence type="predicted"/>
<dbReference type="Pfam" id="PF13411">
    <property type="entry name" value="MerR_1"/>
    <property type="match status" value="1"/>
</dbReference>
<dbReference type="AlphaFoldDB" id="A0A931C0H0"/>
<dbReference type="PANTHER" id="PTHR30204">
    <property type="entry name" value="REDOX-CYCLING DRUG-SENSING TRANSCRIPTIONAL ACTIVATOR SOXR"/>
    <property type="match status" value="1"/>
</dbReference>
<dbReference type="PROSITE" id="PS50937">
    <property type="entry name" value="HTH_MERR_2"/>
    <property type="match status" value="1"/>
</dbReference>